<evidence type="ECO:0000259" key="14">
    <source>
        <dbReference type="Pfam" id="PF08264"/>
    </source>
</evidence>
<dbReference type="PRINTS" id="PR00984">
    <property type="entry name" value="TRNASYNTHILE"/>
</dbReference>
<comment type="catalytic activity">
    <reaction evidence="10">
        <text>tRNA(Ile) + L-isoleucine + ATP = L-isoleucyl-tRNA(Ile) + AMP + diphosphate</text>
        <dbReference type="Rhea" id="RHEA:11060"/>
        <dbReference type="Rhea" id="RHEA-COMP:9666"/>
        <dbReference type="Rhea" id="RHEA-COMP:9695"/>
        <dbReference type="ChEBI" id="CHEBI:30616"/>
        <dbReference type="ChEBI" id="CHEBI:33019"/>
        <dbReference type="ChEBI" id="CHEBI:58045"/>
        <dbReference type="ChEBI" id="CHEBI:78442"/>
        <dbReference type="ChEBI" id="CHEBI:78528"/>
        <dbReference type="ChEBI" id="CHEBI:456215"/>
        <dbReference type="EC" id="6.1.1.5"/>
    </reaction>
</comment>
<evidence type="ECO:0000256" key="2">
    <source>
        <dbReference type="ARBA" id="ARBA00005594"/>
    </source>
</evidence>
<evidence type="ECO:0000259" key="13">
    <source>
        <dbReference type="Pfam" id="PF00133"/>
    </source>
</evidence>
<comment type="similarity">
    <text evidence="2 12">Belongs to the class-I aminoacyl-tRNA synthetase family.</text>
</comment>
<feature type="domain" description="Aminoacyl-tRNA synthetase class Ia" evidence="13">
    <location>
        <begin position="83"/>
        <end position="712"/>
    </location>
</feature>
<dbReference type="FunFam" id="1.10.10.830:FF:000005">
    <property type="entry name" value="Mitochondrial isoleucyl-tRNA synthetase"/>
    <property type="match status" value="1"/>
</dbReference>
<dbReference type="Gene3D" id="1.10.10.830">
    <property type="entry name" value="Ile-tRNA synthetase CP2 domain-like"/>
    <property type="match status" value="1"/>
</dbReference>
<evidence type="ECO:0000256" key="8">
    <source>
        <dbReference type="ARBA" id="ARBA00023146"/>
    </source>
</evidence>
<dbReference type="AlphaFoldDB" id="A0A6C1E1D0"/>
<dbReference type="InterPro" id="IPR013155">
    <property type="entry name" value="M/V/L/I-tRNA-synth_anticd-bd"/>
</dbReference>
<name>A0A6C1E1D0_SACPS</name>
<dbReference type="EC" id="6.1.1.5" evidence="3"/>
<dbReference type="InterPro" id="IPR002300">
    <property type="entry name" value="aa-tRNA-synth_Ia"/>
</dbReference>
<comment type="subcellular location">
    <subcellularLocation>
        <location evidence="1">Mitochondrion</location>
    </subcellularLocation>
</comment>
<evidence type="ECO:0000256" key="10">
    <source>
        <dbReference type="ARBA" id="ARBA00048359"/>
    </source>
</evidence>
<evidence type="ECO:0000256" key="5">
    <source>
        <dbReference type="ARBA" id="ARBA00022741"/>
    </source>
</evidence>
<keyword evidence="5 12" id="KW-0547">Nucleotide-binding</keyword>
<dbReference type="InterPro" id="IPR014729">
    <property type="entry name" value="Rossmann-like_a/b/a_fold"/>
</dbReference>
<dbReference type="InterPro" id="IPR009008">
    <property type="entry name" value="Val/Leu/Ile-tRNA-synth_edit"/>
</dbReference>
<dbReference type="GO" id="GO:0000049">
    <property type="term" value="F:tRNA binding"/>
    <property type="evidence" value="ECO:0007669"/>
    <property type="project" value="InterPro"/>
</dbReference>
<dbReference type="OrthoDB" id="10264412at2759"/>
<evidence type="ECO:0000256" key="1">
    <source>
        <dbReference type="ARBA" id="ARBA00004173"/>
    </source>
</evidence>
<sequence>MKRSRLVPQHIFSIISKRYLAKHAYQKTLNLPKTKFPNRSNLEITLRELIPKSSQLVYKEQLCDFFEEFSKLNTTDEKLEFIKEKLFILHDGPPYANGELHLGHALNKILKDIINRYQLSQGKYIFYKPGWDCHGLPIEIKALKDLSAQQIESISPLKIRSMALKHAQKAIKRQRETFQHFAILTDWETPYLTMDKDYEINQLNIFKEMYERGLIKRQNKPVYWGTETRTALAEGELEYNESHKSIAAYVKFPLEKKSQMDLCKKLGITNNLPIYCLIWTSTPWTLLSNRAICFNQDFSYSLLRLNSELILVETGSIDKLGLTTNSFETIKQFQGTHLNGLYYQNLLVDDKVGRPLLHGAHVTSGTGTGLVHTAPGHGQDDYLIGIQNGLEIYSPVDHQGRYQLNELPQSVRSIVRDEGDLTKGRQVLDAETAKIILCKLSDLNLLYKSHEYTHSYPYDWRSKKPVIIRATPQWFADLHDVKNLALESISRVKFCPKRGYSRLSSFIKSRNEWCISRQRSWGIPILSFYKKSEPDSVLMNSEILAHAIEKIKQKGINAWFDDKDNDMKEWLPEKYHDVAHEYCRSQDTMDVWFDSGSSWRVIKDFYEKSLKLSKLPSPLYQVCLEGSDQHRGWFQSSLLTKVASSNVPVAPYEEVITHGFTLDENGLKMSKSVGNTISPEAIIRGDENLGLPALGVDGLRYLIAQSNFTTDIVAGPTVMKHVGEALKKVRLTFRYLLSNLQKSQDFNLLPIEQLRRVDQYTLYKINELLQTTREHYQKYNFSKVLITLQYHLNNELSAFYFDISKDILYSNQISSLARRQVQTTLVHILNAYRAILAPILPVMVQEVWKYIPEGWLQGQEHIDINPMRGKWPFLDSNTEIVTSFENFELKILKQFQEEFKRLSLEEGVTKTTHSHVTIFTKHHLPFSSDELCDILQSSAVDILQMDDNNNSLPTIELGSGINVQILVERSKRHNCPRCWKANSAEEDKLCDRCKEAVDHLMS</sequence>
<dbReference type="SUPFAM" id="SSF47323">
    <property type="entry name" value="Anticodon-binding domain of a subclass of class I aminoacyl-tRNA synthetases"/>
    <property type="match status" value="1"/>
</dbReference>
<evidence type="ECO:0000256" key="3">
    <source>
        <dbReference type="ARBA" id="ARBA00013165"/>
    </source>
</evidence>
<proteinExistence type="inferred from homology"/>
<keyword evidence="16" id="KW-1185">Reference proteome</keyword>
<evidence type="ECO:0000256" key="4">
    <source>
        <dbReference type="ARBA" id="ARBA00022598"/>
    </source>
</evidence>
<dbReference type="CDD" id="cd00818">
    <property type="entry name" value="IleRS_core"/>
    <property type="match status" value="1"/>
</dbReference>
<dbReference type="InterPro" id="IPR001412">
    <property type="entry name" value="aa-tRNA-synth_I_CS"/>
</dbReference>
<dbReference type="PANTHER" id="PTHR42765">
    <property type="entry name" value="SOLEUCYL-TRNA SYNTHETASE"/>
    <property type="match status" value="1"/>
</dbReference>
<keyword evidence="7 12" id="KW-0648">Protein biosynthesis</keyword>
<dbReference type="SUPFAM" id="SSF52374">
    <property type="entry name" value="Nucleotidylyl transferase"/>
    <property type="match status" value="1"/>
</dbReference>
<dbReference type="InterPro" id="IPR009080">
    <property type="entry name" value="tRNAsynth_Ia_anticodon-bd"/>
</dbReference>
<dbReference type="FunFam" id="3.40.50.620:FF:000111">
    <property type="entry name" value="Mitochondrial isoleucyl-tRNA synthetase"/>
    <property type="match status" value="1"/>
</dbReference>
<dbReference type="Proteomes" id="UP000501346">
    <property type="component" value="Chromosome ScXVI"/>
</dbReference>
<reference evidence="15 16" key="1">
    <citation type="journal article" date="2019" name="BMC Genomics">
        <title>Chromosome level assembly and comparative genome analysis confirm lager-brewing yeasts originated from a single hybridization.</title>
        <authorList>
            <person name="Salazar A.N."/>
            <person name="Gorter de Vries A.R."/>
            <person name="van den Broek M."/>
            <person name="Brouwers N."/>
            <person name="de la Torre Cortes P."/>
            <person name="Kuijpers N.G.A."/>
            <person name="Daran J.G."/>
            <person name="Abeel T."/>
        </authorList>
    </citation>
    <scope>NUCLEOTIDE SEQUENCE [LARGE SCALE GENOMIC DNA]</scope>
    <source>
        <strain evidence="15 16">CBS 1483</strain>
    </source>
</reference>
<dbReference type="GO" id="GO:0032543">
    <property type="term" value="P:mitochondrial translation"/>
    <property type="evidence" value="ECO:0007669"/>
    <property type="project" value="TreeGrafter"/>
</dbReference>
<dbReference type="GO" id="GO:0005739">
    <property type="term" value="C:mitochondrion"/>
    <property type="evidence" value="ECO:0007669"/>
    <property type="project" value="UniProtKB-SubCell"/>
</dbReference>
<evidence type="ECO:0000256" key="6">
    <source>
        <dbReference type="ARBA" id="ARBA00022840"/>
    </source>
</evidence>
<evidence type="ECO:0000256" key="7">
    <source>
        <dbReference type="ARBA" id="ARBA00022917"/>
    </source>
</evidence>
<keyword evidence="6 12" id="KW-0067">ATP-binding</keyword>
<dbReference type="GO" id="GO:0006428">
    <property type="term" value="P:isoleucyl-tRNA aminoacylation"/>
    <property type="evidence" value="ECO:0007669"/>
    <property type="project" value="InterPro"/>
</dbReference>
<dbReference type="GO" id="GO:0002161">
    <property type="term" value="F:aminoacyl-tRNA deacylase activity"/>
    <property type="evidence" value="ECO:0007669"/>
    <property type="project" value="InterPro"/>
</dbReference>
<dbReference type="InterPro" id="IPR033708">
    <property type="entry name" value="Anticodon_Ile_BEm"/>
</dbReference>
<feature type="domain" description="Methionyl/Valyl/Leucyl/Isoleucyl-tRNA synthetase anticodon-binding" evidence="14">
    <location>
        <begin position="758"/>
        <end position="882"/>
    </location>
</feature>
<dbReference type="Gene3D" id="3.90.740.10">
    <property type="entry name" value="Valyl/Leucyl/Isoleucyl-tRNA synthetase, editing domain"/>
    <property type="match status" value="1"/>
</dbReference>
<evidence type="ECO:0000256" key="9">
    <source>
        <dbReference type="ARBA" id="ARBA00032665"/>
    </source>
</evidence>
<gene>
    <name evidence="15" type="primary">ISM1_1</name>
    <name evidence="15" type="ORF">GRS66_005369</name>
</gene>
<dbReference type="PANTHER" id="PTHR42765:SF1">
    <property type="entry name" value="ISOLEUCINE--TRNA LIGASE, MITOCHONDRIAL"/>
    <property type="match status" value="1"/>
</dbReference>
<dbReference type="SUPFAM" id="SSF50677">
    <property type="entry name" value="ValRS/IleRS/LeuRS editing domain"/>
    <property type="match status" value="1"/>
</dbReference>
<protein>
    <recommendedName>
        <fullName evidence="11">Isoleucine--tRNA ligase, mitochondrial</fullName>
        <ecNumber evidence="3">6.1.1.5</ecNumber>
    </recommendedName>
    <alternativeName>
        <fullName evidence="9">Isoleucyl-tRNA synthetase</fullName>
    </alternativeName>
</protein>
<dbReference type="FunFam" id="3.90.740.10:FF:000029">
    <property type="entry name" value="Mitochondrial isoleucyl-tRNA synthetase"/>
    <property type="match status" value="1"/>
</dbReference>
<evidence type="ECO:0000313" key="16">
    <source>
        <dbReference type="Proteomes" id="UP000501346"/>
    </source>
</evidence>
<organism evidence="15 16">
    <name type="scientific">Saccharomyces pastorianus</name>
    <name type="common">Lager yeast</name>
    <name type="synonym">Saccharomyces cerevisiae x Saccharomyces eubayanus</name>
    <dbReference type="NCBI Taxonomy" id="27292"/>
    <lineage>
        <taxon>Eukaryota</taxon>
        <taxon>Fungi</taxon>
        <taxon>Dikarya</taxon>
        <taxon>Ascomycota</taxon>
        <taxon>Saccharomycotina</taxon>
        <taxon>Saccharomycetes</taxon>
        <taxon>Saccharomycetales</taxon>
        <taxon>Saccharomycetaceae</taxon>
        <taxon>Saccharomyces</taxon>
    </lineage>
</organism>
<keyword evidence="4 12" id="KW-0436">Ligase</keyword>
<dbReference type="Pfam" id="PF00133">
    <property type="entry name" value="tRNA-synt_1"/>
    <property type="match status" value="1"/>
</dbReference>
<dbReference type="EMBL" id="CP048997">
    <property type="protein sequence ID" value="QID82935.1"/>
    <property type="molecule type" value="Genomic_DNA"/>
</dbReference>
<dbReference type="NCBIfam" id="TIGR00392">
    <property type="entry name" value="ileS"/>
    <property type="match status" value="1"/>
</dbReference>
<dbReference type="Gene3D" id="3.40.50.620">
    <property type="entry name" value="HUPs"/>
    <property type="match status" value="2"/>
</dbReference>
<evidence type="ECO:0000313" key="15">
    <source>
        <dbReference type="EMBL" id="QID82935.1"/>
    </source>
</evidence>
<dbReference type="InterPro" id="IPR050081">
    <property type="entry name" value="Ile-tRNA_ligase"/>
</dbReference>
<evidence type="ECO:0000256" key="11">
    <source>
        <dbReference type="ARBA" id="ARBA00068280"/>
    </source>
</evidence>
<dbReference type="GO" id="GO:0005524">
    <property type="term" value="F:ATP binding"/>
    <property type="evidence" value="ECO:0007669"/>
    <property type="project" value="UniProtKB-KW"/>
</dbReference>
<dbReference type="CDD" id="cd07960">
    <property type="entry name" value="Anticodon_Ia_Ile_BEm"/>
    <property type="match status" value="1"/>
</dbReference>
<dbReference type="PROSITE" id="PS00178">
    <property type="entry name" value="AA_TRNA_LIGASE_I"/>
    <property type="match status" value="1"/>
</dbReference>
<keyword evidence="8 12" id="KW-0030">Aminoacyl-tRNA synthetase</keyword>
<dbReference type="GO" id="GO:0004822">
    <property type="term" value="F:isoleucine-tRNA ligase activity"/>
    <property type="evidence" value="ECO:0007669"/>
    <property type="project" value="UniProtKB-EC"/>
</dbReference>
<dbReference type="Pfam" id="PF08264">
    <property type="entry name" value="Anticodon_1"/>
    <property type="match status" value="1"/>
</dbReference>
<dbReference type="Gene3D" id="1.10.730.20">
    <property type="match status" value="1"/>
</dbReference>
<evidence type="ECO:0000256" key="12">
    <source>
        <dbReference type="RuleBase" id="RU363035"/>
    </source>
</evidence>
<dbReference type="InterPro" id="IPR002301">
    <property type="entry name" value="Ile-tRNA-ligase"/>
</dbReference>
<accession>A0A6C1E1D0</accession>